<dbReference type="Proteomes" id="UP000069912">
    <property type="component" value="Chromosome"/>
</dbReference>
<evidence type="ECO:0000256" key="7">
    <source>
        <dbReference type="PIRSR" id="PIRSR002854-1"/>
    </source>
</evidence>
<dbReference type="PANTHER" id="PTHR30429">
    <property type="entry name" value="D-METHIONINE-BINDING LIPOPROTEIN METQ"/>
    <property type="match status" value="1"/>
</dbReference>
<dbReference type="SUPFAM" id="SSF53850">
    <property type="entry name" value="Periplasmic binding protein-like II"/>
    <property type="match status" value="1"/>
</dbReference>
<evidence type="ECO:0000256" key="2">
    <source>
        <dbReference type="ARBA" id="ARBA00022729"/>
    </source>
</evidence>
<dbReference type="AlphaFoldDB" id="A0A109RDJ4"/>
<evidence type="ECO:0000313" key="9">
    <source>
        <dbReference type="EMBL" id="AMB94180.1"/>
    </source>
</evidence>
<sequence length="284" mass="31521">MKRFGKFFLALLAFLLLGACGKHEEASSENQAAKDKVRVAVVGSSEKEIWEFVADKAKAEGIDLEVVELTDYNQPNQALANGDVELNAFQHYAFLKQWNEDHKEDLTPIGLTFITPLYIFSDKVDDLKDLPEGGQVLIPQETSIQGRALLALQTAGVLKLRDGGSTLSQVSDVIENPKNIELVEVESAQAPRLVKDVDAAVVNGSFAEDAGMKIEENIFTDADHLDQIPNDRYNLIVARKEDQNNSTLQKIVQLYQAQDVADKMNEVSPGQYYPVWGQKVDFIP</sequence>
<comment type="subcellular location">
    <subcellularLocation>
        <location evidence="1">Membrane</location>
        <topology evidence="1">Lipid-anchor</topology>
    </subcellularLocation>
</comment>
<evidence type="ECO:0000313" key="10">
    <source>
        <dbReference type="Proteomes" id="UP000069912"/>
    </source>
</evidence>
<dbReference type="PANTHER" id="PTHR30429:SF3">
    <property type="entry name" value="LIPOPROTEIN"/>
    <property type="match status" value="1"/>
</dbReference>
<name>A0A109RDJ4_9LACT</name>
<keyword evidence="3" id="KW-0472">Membrane</keyword>
<accession>A0A109RDJ4</accession>
<dbReference type="KEGG" id="asan:AWM72_05130"/>
<dbReference type="GO" id="GO:0016020">
    <property type="term" value="C:membrane"/>
    <property type="evidence" value="ECO:0007669"/>
    <property type="project" value="UniProtKB-SubCell"/>
</dbReference>
<feature type="lipid moiety-binding region" description="S-diacylglycerol cysteine" evidence="7">
    <location>
        <position position="20"/>
    </location>
</feature>
<keyword evidence="10" id="KW-1185">Reference proteome</keyword>
<keyword evidence="5 6" id="KW-0449">Lipoprotein</keyword>
<evidence type="ECO:0000256" key="4">
    <source>
        <dbReference type="ARBA" id="ARBA00023139"/>
    </source>
</evidence>
<dbReference type="InterPro" id="IPR004872">
    <property type="entry name" value="Lipoprotein_NlpA"/>
</dbReference>
<evidence type="ECO:0000256" key="8">
    <source>
        <dbReference type="SAM" id="SignalP"/>
    </source>
</evidence>
<dbReference type="GeneID" id="92903446"/>
<feature type="chain" id="PRO_5038979563" description="Lipoprotein" evidence="8">
    <location>
        <begin position="22"/>
        <end position="284"/>
    </location>
</feature>
<reference evidence="9 10" key="1">
    <citation type="journal article" date="2016" name="Genome Announc.">
        <title>Complete Genome Sequences of Aerococcus christensenii CCUG 28831T, Aerococcus sanguinicola CCUG 43001T, Aerococcus urinae CCUG 36881T, Aerococcus urinaeequi CCUG 28094T, Aerococcus urinaehominis CCUG 42038 BT, and Aerococcus viridans CCUG 4311T.</title>
        <authorList>
            <person name="Carkaci D."/>
            <person name="Dargis R."/>
            <person name="Nielsen X.C."/>
            <person name="Skovgaard O."/>
            <person name="Fuursted K."/>
            <person name="Christensen J.J."/>
        </authorList>
    </citation>
    <scope>NUCLEOTIDE SEQUENCE [LARGE SCALE GENOMIC DNA]</scope>
    <source>
        <strain evidence="9 10">CCUG43001</strain>
    </source>
</reference>
<comment type="similarity">
    <text evidence="6">Belongs to the nlpA lipoprotein family.</text>
</comment>
<dbReference type="RefSeq" id="WP_067974245.1">
    <property type="nucleotide sequence ID" value="NZ_CAJHKM010000001.1"/>
</dbReference>
<evidence type="ECO:0000256" key="6">
    <source>
        <dbReference type="PIRNR" id="PIRNR002854"/>
    </source>
</evidence>
<organism evidence="9 10">
    <name type="scientific">Aerococcus sanguinicola</name>
    <dbReference type="NCBI Taxonomy" id="119206"/>
    <lineage>
        <taxon>Bacteria</taxon>
        <taxon>Bacillati</taxon>
        <taxon>Bacillota</taxon>
        <taxon>Bacilli</taxon>
        <taxon>Lactobacillales</taxon>
        <taxon>Aerococcaceae</taxon>
        <taxon>Aerococcus</taxon>
    </lineage>
</organism>
<dbReference type="Gene3D" id="3.40.190.10">
    <property type="entry name" value="Periplasmic binding protein-like II"/>
    <property type="match status" value="2"/>
</dbReference>
<reference evidence="10" key="2">
    <citation type="submission" date="2016-01" db="EMBL/GenBank/DDBJ databases">
        <title>Six Aerococcus type strain genome sequencing and assembly using PacBio and Illumina Hiseq.</title>
        <authorList>
            <person name="Carkaci D."/>
            <person name="Dargis R."/>
            <person name="Nielsen X.C."/>
            <person name="Skovgaard O."/>
            <person name="Fuursted K."/>
            <person name="Christensen J.J."/>
        </authorList>
    </citation>
    <scope>NUCLEOTIDE SEQUENCE [LARGE SCALE GENOMIC DNA]</scope>
    <source>
        <strain evidence="10">CCUG43001</strain>
    </source>
</reference>
<proteinExistence type="inferred from homology"/>
<dbReference type="EMBL" id="CP014160">
    <property type="protein sequence ID" value="AMB94180.1"/>
    <property type="molecule type" value="Genomic_DNA"/>
</dbReference>
<dbReference type="PIRSF" id="PIRSF002854">
    <property type="entry name" value="MetQ"/>
    <property type="match status" value="1"/>
</dbReference>
<evidence type="ECO:0000256" key="3">
    <source>
        <dbReference type="ARBA" id="ARBA00023136"/>
    </source>
</evidence>
<keyword evidence="4" id="KW-0564">Palmitate</keyword>
<evidence type="ECO:0000256" key="1">
    <source>
        <dbReference type="ARBA" id="ARBA00004635"/>
    </source>
</evidence>
<dbReference type="PROSITE" id="PS51257">
    <property type="entry name" value="PROKAR_LIPOPROTEIN"/>
    <property type="match status" value="1"/>
</dbReference>
<gene>
    <name evidence="9" type="ORF">AWM72_05130</name>
</gene>
<evidence type="ECO:0000256" key="5">
    <source>
        <dbReference type="ARBA" id="ARBA00023288"/>
    </source>
</evidence>
<keyword evidence="2 8" id="KW-0732">Signal</keyword>
<protein>
    <recommendedName>
        <fullName evidence="6">Lipoprotein</fullName>
    </recommendedName>
</protein>
<dbReference type="Pfam" id="PF03180">
    <property type="entry name" value="Lipoprotein_9"/>
    <property type="match status" value="1"/>
</dbReference>
<feature type="signal peptide" evidence="8">
    <location>
        <begin position="1"/>
        <end position="21"/>
    </location>
</feature>